<evidence type="ECO:0000256" key="1">
    <source>
        <dbReference type="ARBA" id="ARBA00004651"/>
    </source>
</evidence>
<dbReference type="RefSeq" id="WP_371439312.1">
    <property type="nucleotide sequence ID" value="NZ_JBHSRS010000080.1"/>
</dbReference>
<dbReference type="EMBL" id="JBHSRS010000080">
    <property type="protein sequence ID" value="MFC6282726.1"/>
    <property type="molecule type" value="Genomic_DNA"/>
</dbReference>
<reference evidence="9" key="1">
    <citation type="journal article" date="2019" name="Int. J. Syst. Evol. Microbiol.">
        <title>The Global Catalogue of Microorganisms (GCM) 10K type strain sequencing project: providing services to taxonomists for standard genome sequencing and annotation.</title>
        <authorList>
            <consortium name="The Broad Institute Genomics Platform"/>
            <consortium name="The Broad Institute Genome Sequencing Center for Infectious Disease"/>
            <person name="Wu L."/>
            <person name="Ma J."/>
        </authorList>
    </citation>
    <scope>NUCLEOTIDE SEQUENCE [LARGE SCALE GENOMIC DNA]</scope>
    <source>
        <strain evidence="9">CCUG 39402</strain>
    </source>
</reference>
<dbReference type="InterPro" id="IPR051542">
    <property type="entry name" value="Hydrogenase_cytochrome"/>
</dbReference>
<evidence type="ECO:0000256" key="5">
    <source>
        <dbReference type="ARBA" id="ARBA00023136"/>
    </source>
</evidence>
<dbReference type="Pfam" id="PF01292">
    <property type="entry name" value="Ni_hydr_CYTB"/>
    <property type="match status" value="1"/>
</dbReference>
<comment type="subcellular location">
    <subcellularLocation>
        <location evidence="1">Cell membrane</location>
        <topology evidence="1">Multi-pass membrane protein</topology>
    </subcellularLocation>
</comment>
<evidence type="ECO:0000313" key="8">
    <source>
        <dbReference type="EMBL" id="MFC6282726.1"/>
    </source>
</evidence>
<comment type="caution">
    <text evidence="8">The sequence shown here is derived from an EMBL/GenBank/DDBJ whole genome shotgun (WGS) entry which is preliminary data.</text>
</comment>
<evidence type="ECO:0000256" key="2">
    <source>
        <dbReference type="ARBA" id="ARBA00022475"/>
    </source>
</evidence>
<dbReference type="PANTHER" id="PTHR30485:SF2">
    <property type="entry name" value="BLL0597 PROTEIN"/>
    <property type="match status" value="1"/>
</dbReference>
<keyword evidence="3 6" id="KW-0812">Transmembrane</keyword>
<evidence type="ECO:0000313" key="9">
    <source>
        <dbReference type="Proteomes" id="UP001596270"/>
    </source>
</evidence>
<keyword evidence="5 6" id="KW-0472">Membrane</keyword>
<evidence type="ECO:0000256" key="4">
    <source>
        <dbReference type="ARBA" id="ARBA00022989"/>
    </source>
</evidence>
<evidence type="ECO:0000256" key="6">
    <source>
        <dbReference type="SAM" id="Phobius"/>
    </source>
</evidence>
<accession>A0ABW1U1X7</accession>
<feature type="transmembrane region" description="Helical" evidence="6">
    <location>
        <begin position="48"/>
        <end position="65"/>
    </location>
</feature>
<keyword evidence="9" id="KW-1185">Reference proteome</keyword>
<organism evidence="8 9">
    <name type="scientific">Polaromonas aquatica</name>
    <dbReference type="NCBI Taxonomy" id="332657"/>
    <lineage>
        <taxon>Bacteria</taxon>
        <taxon>Pseudomonadati</taxon>
        <taxon>Pseudomonadota</taxon>
        <taxon>Betaproteobacteria</taxon>
        <taxon>Burkholderiales</taxon>
        <taxon>Comamonadaceae</taxon>
        <taxon>Polaromonas</taxon>
    </lineage>
</organism>
<keyword evidence="4 6" id="KW-1133">Transmembrane helix</keyword>
<sequence length="225" mass="24359">MYDNASLSKVRVWDLPTRIFHWALVIGVIGLAISGTVGGNAMVWHFRFGYAVLTLLLFRIIWGLVGGRWSRFGAFVYAPQSVIQYLRGRGKPEHSVGHSPIGAGSVFAMLAVLLAQVGTGLLSDDEIAFSGPLTRFVSNATVSLATNYHKNIGKWLLLALVLLHIAAIVFYLWRKHKLVHAMLHGDKELVVAVPGSRDDAVSRAGAVVVLTICAAFVAWVASLAA</sequence>
<proteinExistence type="predicted"/>
<feature type="domain" description="Cytochrome b561 bacterial/Ni-hydrogenase" evidence="7">
    <location>
        <begin position="12"/>
        <end position="185"/>
    </location>
</feature>
<dbReference type="InterPro" id="IPR016174">
    <property type="entry name" value="Di-haem_cyt_TM"/>
</dbReference>
<evidence type="ECO:0000256" key="3">
    <source>
        <dbReference type="ARBA" id="ARBA00022692"/>
    </source>
</evidence>
<name>A0ABW1U1X7_9BURK</name>
<evidence type="ECO:0000259" key="7">
    <source>
        <dbReference type="Pfam" id="PF01292"/>
    </source>
</evidence>
<feature type="transmembrane region" description="Helical" evidence="6">
    <location>
        <begin position="20"/>
        <end position="41"/>
    </location>
</feature>
<dbReference type="SUPFAM" id="SSF81342">
    <property type="entry name" value="Transmembrane di-heme cytochromes"/>
    <property type="match status" value="1"/>
</dbReference>
<feature type="transmembrane region" description="Helical" evidence="6">
    <location>
        <begin position="204"/>
        <end position="224"/>
    </location>
</feature>
<gene>
    <name evidence="8" type="ORF">ACFQND_15980</name>
</gene>
<dbReference type="Gene3D" id="1.20.950.20">
    <property type="entry name" value="Transmembrane di-heme cytochromes, Chain C"/>
    <property type="match status" value="1"/>
</dbReference>
<feature type="transmembrane region" description="Helical" evidence="6">
    <location>
        <begin position="155"/>
        <end position="173"/>
    </location>
</feature>
<dbReference type="InterPro" id="IPR011577">
    <property type="entry name" value="Cyt_b561_bac/Ni-Hgenase"/>
</dbReference>
<dbReference type="PANTHER" id="PTHR30485">
    <property type="entry name" value="NI/FE-HYDROGENASE 1 B-TYPE CYTOCHROME SUBUNIT"/>
    <property type="match status" value="1"/>
</dbReference>
<feature type="transmembrane region" description="Helical" evidence="6">
    <location>
        <begin position="101"/>
        <end position="122"/>
    </location>
</feature>
<keyword evidence="2" id="KW-1003">Cell membrane</keyword>
<dbReference type="Proteomes" id="UP001596270">
    <property type="component" value="Unassembled WGS sequence"/>
</dbReference>
<protein>
    <submittedName>
        <fullName evidence="8">Cytochrome b/b6 domain-containing protein</fullName>
    </submittedName>
</protein>